<dbReference type="AlphaFoldDB" id="A0A1E7DPN9"/>
<dbReference type="RefSeq" id="WP_069937942.1">
    <property type="nucleotide sequence ID" value="NZ_MAMP01000020.1"/>
</dbReference>
<dbReference type="InterPro" id="IPR002481">
    <property type="entry name" value="FUR"/>
</dbReference>
<dbReference type="InterPro" id="IPR036388">
    <property type="entry name" value="WH-like_DNA-bd_sf"/>
</dbReference>
<feature type="binding site" evidence="12">
    <location>
        <position position="137"/>
    </location>
    <ligand>
        <name>Fe cation</name>
        <dbReference type="ChEBI" id="CHEBI:24875"/>
    </ligand>
</feature>
<dbReference type="InterPro" id="IPR043135">
    <property type="entry name" value="Fur_C"/>
</dbReference>
<protein>
    <submittedName>
        <fullName evidence="13">Transcriptional repressor</fullName>
    </submittedName>
</protein>
<dbReference type="Gene3D" id="1.10.10.10">
    <property type="entry name" value="Winged helix-like DNA-binding domain superfamily/Winged helix DNA-binding domain"/>
    <property type="match status" value="1"/>
</dbReference>
<evidence type="ECO:0000256" key="11">
    <source>
        <dbReference type="PIRSR" id="PIRSR602481-1"/>
    </source>
</evidence>
<dbReference type="PANTHER" id="PTHR33202:SF8">
    <property type="entry name" value="PEROXIDE-RESPONSIVE REPRESSOR PERR"/>
    <property type="match status" value="1"/>
</dbReference>
<comment type="cofactor">
    <cofactor evidence="12">
        <name>Mn(2+)</name>
        <dbReference type="ChEBI" id="CHEBI:29035"/>
    </cofactor>
    <cofactor evidence="12">
        <name>Fe(2+)</name>
        <dbReference type="ChEBI" id="CHEBI:29033"/>
    </cofactor>
    <text evidence="12">Binds 1 Mn(2+) or Fe(2+) ion per subunit.</text>
</comment>
<sequence length="154" mass="17594">MSLSHTHVHESHDQLKDALDTLKQTGVRITPQRHAILEFLVESMTHPTADDIYKALEGKFPNMSVATVYNNLRVFREVGLVKELTYGDTSSRFDFVTTEHYHVICETCGKIVDFHYPGLDEVEQLAAHVTGFKISHHRMEIYGTCAECNHKDLH</sequence>
<dbReference type="InterPro" id="IPR036390">
    <property type="entry name" value="WH_DNA-bd_sf"/>
</dbReference>
<dbReference type="FunFam" id="3.30.1490.190:FF:000003">
    <property type="entry name" value="Fur family transcriptional regulator"/>
    <property type="match status" value="1"/>
</dbReference>
<dbReference type="Proteomes" id="UP000095658">
    <property type="component" value="Unassembled WGS sequence"/>
</dbReference>
<comment type="similarity">
    <text evidence="2">Belongs to the Fur family.</text>
</comment>
<comment type="caution">
    <text evidence="13">The sequence shown here is derived from an EMBL/GenBank/DDBJ whole genome shotgun (WGS) entry which is preliminary data.</text>
</comment>
<dbReference type="SUPFAM" id="SSF46785">
    <property type="entry name" value="Winged helix' DNA-binding domain"/>
    <property type="match status" value="1"/>
</dbReference>
<proteinExistence type="inferred from homology"/>
<dbReference type="GO" id="GO:1900376">
    <property type="term" value="P:regulation of secondary metabolite biosynthetic process"/>
    <property type="evidence" value="ECO:0007669"/>
    <property type="project" value="TreeGrafter"/>
</dbReference>
<keyword evidence="12" id="KW-0408">Iron</keyword>
<evidence type="ECO:0000313" key="13">
    <source>
        <dbReference type="EMBL" id="OES45060.1"/>
    </source>
</evidence>
<gene>
    <name evidence="13" type="ORF">BA724_03360</name>
</gene>
<keyword evidence="14" id="KW-1185">Reference proteome</keyword>
<evidence type="ECO:0000256" key="7">
    <source>
        <dbReference type="ARBA" id="ARBA00023015"/>
    </source>
</evidence>
<evidence type="ECO:0000256" key="2">
    <source>
        <dbReference type="ARBA" id="ARBA00007957"/>
    </source>
</evidence>
<dbReference type="GO" id="GO:0008270">
    <property type="term" value="F:zinc ion binding"/>
    <property type="evidence" value="ECO:0007669"/>
    <property type="project" value="TreeGrafter"/>
</dbReference>
<feature type="binding site" evidence="11">
    <location>
        <position position="148"/>
    </location>
    <ligand>
        <name>Zn(2+)</name>
        <dbReference type="ChEBI" id="CHEBI:29105"/>
    </ligand>
</feature>
<dbReference type="PANTHER" id="PTHR33202">
    <property type="entry name" value="ZINC UPTAKE REGULATION PROTEIN"/>
    <property type="match status" value="1"/>
</dbReference>
<organism evidence="13 14">
    <name type="scientific">Domibacillus iocasae</name>
    <dbReference type="NCBI Taxonomy" id="1714016"/>
    <lineage>
        <taxon>Bacteria</taxon>
        <taxon>Bacillati</taxon>
        <taxon>Bacillota</taxon>
        <taxon>Bacilli</taxon>
        <taxon>Bacillales</taxon>
        <taxon>Bacillaceae</taxon>
        <taxon>Domibacillus</taxon>
    </lineage>
</organism>
<name>A0A1E7DPN9_9BACI</name>
<evidence type="ECO:0000256" key="1">
    <source>
        <dbReference type="ARBA" id="ARBA00004496"/>
    </source>
</evidence>
<dbReference type="GO" id="GO:0000976">
    <property type="term" value="F:transcription cis-regulatory region binding"/>
    <property type="evidence" value="ECO:0007669"/>
    <property type="project" value="TreeGrafter"/>
</dbReference>
<keyword evidence="9" id="KW-0804">Transcription</keyword>
<evidence type="ECO:0000256" key="3">
    <source>
        <dbReference type="ARBA" id="ARBA00022490"/>
    </source>
</evidence>
<dbReference type="OrthoDB" id="8659436at2"/>
<keyword evidence="7" id="KW-0805">Transcription regulation</keyword>
<dbReference type="FunFam" id="1.10.10.10:FF:000147">
    <property type="entry name" value="Fur family transcriptional regulator"/>
    <property type="match status" value="1"/>
</dbReference>
<keyword evidence="4" id="KW-0678">Repressor</keyword>
<evidence type="ECO:0000256" key="12">
    <source>
        <dbReference type="PIRSR" id="PIRSR602481-2"/>
    </source>
</evidence>
<evidence type="ECO:0000256" key="8">
    <source>
        <dbReference type="ARBA" id="ARBA00023125"/>
    </source>
</evidence>
<evidence type="ECO:0000313" key="14">
    <source>
        <dbReference type="Proteomes" id="UP000095658"/>
    </source>
</evidence>
<feature type="binding site" evidence="11">
    <location>
        <position position="108"/>
    </location>
    <ligand>
        <name>Zn(2+)</name>
        <dbReference type="ChEBI" id="CHEBI:29105"/>
    </ligand>
</feature>
<evidence type="ECO:0000256" key="5">
    <source>
        <dbReference type="ARBA" id="ARBA00022723"/>
    </source>
</evidence>
<keyword evidence="10" id="KW-0464">Manganese</keyword>
<comment type="cofactor">
    <cofactor evidence="11">
        <name>Zn(2+)</name>
        <dbReference type="ChEBI" id="CHEBI:29105"/>
    </cofactor>
    <text evidence="11">Binds 1 zinc ion per subunit.</text>
</comment>
<comment type="subcellular location">
    <subcellularLocation>
        <location evidence="1">Cytoplasm</location>
    </subcellularLocation>
</comment>
<evidence type="ECO:0000256" key="6">
    <source>
        <dbReference type="ARBA" id="ARBA00022833"/>
    </source>
</evidence>
<dbReference type="EMBL" id="MAMP01000020">
    <property type="protein sequence ID" value="OES45060.1"/>
    <property type="molecule type" value="Genomic_DNA"/>
</dbReference>
<evidence type="ECO:0000256" key="9">
    <source>
        <dbReference type="ARBA" id="ARBA00023163"/>
    </source>
</evidence>
<keyword evidence="8" id="KW-0238">DNA-binding</keyword>
<reference evidence="13 14" key="1">
    <citation type="submission" date="2016-06" db="EMBL/GenBank/DDBJ databases">
        <title>Domibacillus iocasae genome sequencing.</title>
        <authorList>
            <person name="Verma A."/>
            <person name="Pal Y."/>
            <person name="Ojha A.K."/>
            <person name="Krishnamurthi S."/>
        </authorList>
    </citation>
    <scope>NUCLEOTIDE SEQUENCE [LARGE SCALE GENOMIC DNA]</scope>
    <source>
        <strain evidence="13 14">DSM 29979</strain>
    </source>
</reference>
<evidence type="ECO:0000256" key="4">
    <source>
        <dbReference type="ARBA" id="ARBA00022491"/>
    </source>
</evidence>
<accession>A0A1E7DPN9</accession>
<dbReference type="GO" id="GO:0045892">
    <property type="term" value="P:negative regulation of DNA-templated transcription"/>
    <property type="evidence" value="ECO:0007669"/>
    <property type="project" value="TreeGrafter"/>
</dbReference>
<evidence type="ECO:0000256" key="10">
    <source>
        <dbReference type="ARBA" id="ARBA00023211"/>
    </source>
</evidence>
<keyword evidence="3" id="KW-0963">Cytoplasm</keyword>
<dbReference type="CDD" id="cd07153">
    <property type="entry name" value="Fur_like"/>
    <property type="match status" value="1"/>
</dbReference>
<dbReference type="STRING" id="1714016.BA724_03360"/>
<feature type="binding site" evidence="11">
    <location>
        <position position="105"/>
    </location>
    <ligand>
        <name>Zn(2+)</name>
        <dbReference type="ChEBI" id="CHEBI:29105"/>
    </ligand>
</feature>
<dbReference type="Pfam" id="PF01475">
    <property type="entry name" value="FUR"/>
    <property type="match status" value="1"/>
</dbReference>
<feature type="binding site" evidence="11">
    <location>
        <position position="145"/>
    </location>
    <ligand>
        <name>Zn(2+)</name>
        <dbReference type="ChEBI" id="CHEBI:29105"/>
    </ligand>
</feature>
<keyword evidence="6 11" id="KW-0862">Zinc</keyword>
<dbReference type="GO" id="GO:0005737">
    <property type="term" value="C:cytoplasm"/>
    <property type="evidence" value="ECO:0007669"/>
    <property type="project" value="UniProtKB-SubCell"/>
</dbReference>
<keyword evidence="5 11" id="KW-0479">Metal-binding</keyword>
<dbReference type="GO" id="GO:0003700">
    <property type="term" value="F:DNA-binding transcription factor activity"/>
    <property type="evidence" value="ECO:0007669"/>
    <property type="project" value="InterPro"/>
</dbReference>
<dbReference type="Gene3D" id="3.30.1490.190">
    <property type="match status" value="1"/>
</dbReference>